<sequence>MASSVGGRRAAGAERPQAQPPQHTLRLVEKLLDLHVRDALAVAFAELRRREREAAFTNSLPAPGPGPRGGGEATQKYTVGRARAGRDGAGAAAAALEEAIRAGLRDECRVDAASAAERWFTAPHDSGFVFILLRRLASMTEAEARQEIRDAVARYVDPHVKAFWDMKRLQRAADGYGSDGDGDGG</sequence>
<accession>A0A422NUK3</accession>
<organism evidence="2 3">
    <name type="scientific">Trypanosoma conorhini</name>
    <dbReference type="NCBI Taxonomy" id="83891"/>
    <lineage>
        <taxon>Eukaryota</taxon>
        <taxon>Discoba</taxon>
        <taxon>Euglenozoa</taxon>
        <taxon>Kinetoplastea</taxon>
        <taxon>Metakinetoplastina</taxon>
        <taxon>Trypanosomatida</taxon>
        <taxon>Trypanosomatidae</taxon>
        <taxon>Trypanosoma</taxon>
    </lineage>
</organism>
<name>A0A422NUK3_9TRYP</name>
<proteinExistence type="predicted"/>
<dbReference type="RefSeq" id="XP_029225984.1">
    <property type="nucleotide sequence ID" value="XM_029373903.1"/>
</dbReference>
<dbReference type="Proteomes" id="UP000284403">
    <property type="component" value="Unassembled WGS sequence"/>
</dbReference>
<feature type="region of interest" description="Disordered" evidence="1">
    <location>
        <begin position="1"/>
        <end position="22"/>
    </location>
</feature>
<dbReference type="AlphaFoldDB" id="A0A422NUK3"/>
<comment type="caution">
    <text evidence="2">The sequence shown here is derived from an EMBL/GenBank/DDBJ whole genome shotgun (WGS) entry which is preliminary data.</text>
</comment>
<reference evidence="2 3" key="1">
    <citation type="journal article" date="2018" name="BMC Genomics">
        <title>Genomic comparison of Trypanosoma conorhini and Trypanosoma rangeli to Trypanosoma cruzi strains of high and low virulence.</title>
        <authorList>
            <person name="Bradwell K.R."/>
            <person name="Koparde V.N."/>
            <person name="Matveyev A.V."/>
            <person name="Serrano M.G."/>
            <person name="Alves J.M."/>
            <person name="Parikh H."/>
            <person name="Huang B."/>
            <person name="Lee V."/>
            <person name="Espinosa-Alvarez O."/>
            <person name="Ortiz P.A."/>
            <person name="Costa-Martins A.G."/>
            <person name="Teixeira M.M."/>
            <person name="Buck G.A."/>
        </authorList>
    </citation>
    <scope>NUCLEOTIDE SEQUENCE [LARGE SCALE GENOMIC DNA]</scope>
    <source>
        <strain evidence="2 3">025E</strain>
    </source>
</reference>
<dbReference type="EMBL" id="MKKU01000517">
    <property type="protein sequence ID" value="RNF09153.1"/>
    <property type="molecule type" value="Genomic_DNA"/>
</dbReference>
<evidence type="ECO:0000313" key="2">
    <source>
        <dbReference type="EMBL" id="RNF09153.1"/>
    </source>
</evidence>
<dbReference type="OrthoDB" id="249715at2759"/>
<dbReference type="GeneID" id="40320647"/>
<evidence type="ECO:0000256" key="1">
    <source>
        <dbReference type="SAM" id="MobiDB-lite"/>
    </source>
</evidence>
<protein>
    <submittedName>
        <fullName evidence="2">Uncharacterized protein</fullName>
    </submittedName>
</protein>
<gene>
    <name evidence="2" type="ORF">Tco025E_07036</name>
</gene>
<evidence type="ECO:0000313" key="3">
    <source>
        <dbReference type="Proteomes" id="UP000284403"/>
    </source>
</evidence>
<keyword evidence="3" id="KW-1185">Reference proteome</keyword>